<sequence length="636" mass="73770">MKKSSYLAFICLFFTFYIIKAQETDYSYQSIPVNLLENANAVVRDNSIEITIEDFDRMTVHIREVVTVLNKLGNVDARLVEGYDEDTKITDLSVKVFDANGTEIKKYKKRDFTDVSAVDGGTLYSDSRVKYIDYTPISYPYTIVFESEYKTSTTGFIPWWQPINGYYVSVEKSSYKINNPKKIPWRTKKTNFKDFAVKELENDSEILFTLENQPGYKQENSAVHYREILPKALIALNNFYLKGVPGSYKNWQEFGLWMHSKLLNGRDALDQSTVTIIKNLVKDIEDPIEKAKLVYQYMQNKTRYISVQVGIGGWEPIAAKEVDRVGYGDCKGLTNYTKALLNVAGVTSYYTVVYADEKRDIDKDFTSIQGNHVILNIPTKNKDVWLECTSQDMPFGFLGDFTHDRNVLVVTPEGGVIKRTASYKDEKNLQVTSADIQLNKDGSLKATLNIVSKGLQYDDKQNFDSYTNEELIKIYKSNIWSYNNNTDIESVKLKNDKKEIIFEEDIILNVKNYASTSQSEYLFRVNVFNRNNYVPKRYRKRKLPLKIYRGYKDEDTYKITLPENYVLSVLPSEKIINSKFGTYKVSFTKINEKSFIYNKTLIIKEGTYSKEDYKSYRTFRRSIAKYENLRIAINKN</sequence>
<dbReference type="Proteomes" id="UP001491088">
    <property type="component" value="Chromosome"/>
</dbReference>
<gene>
    <name evidence="2" type="ORF">WG950_07440</name>
</gene>
<name>A0ABZ2TMS2_9FLAO</name>
<dbReference type="Gene3D" id="2.60.120.1130">
    <property type="match status" value="1"/>
</dbReference>
<organism evidence="2 3">
    <name type="scientific">Polaribacter marinaquae</name>
    <dbReference type="NCBI Taxonomy" id="1642819"/>
    <lineage>
        <taxon>Bacteria</taxon>
        <taxon>Pseudomonadati</taxon>
        <taxon>Bacteroidota</taxon>
        <taxon>Flavobacteriia</taxon>
        <taxon>Flavobacteriales</taxon>
        <taxon>Flavobacteriaceae</taxon>
    </lineage>
</organism>
<reference evidence="2 3" key="1">
    <citation type="submission" date="2024-03" db="EMBL/GenBank/DDBJ databases">
        <authorList>
            <person name="Cao K."/>
        </authorList>
    </citation>
    <scope>NUCLEOTIDE SEQUENCE [LARGE SCALE GENOMIC DNA]</scope>
    <source>
        <strain evidence="2 3">MCCC 1K00696</strain>
    </source>
</reference>
<dbReference type="InterPro" id="IPR038765">
    <property type="entry name" value="Papain-like_cys_pep_sf"/>
</dbReference>
<dbReference type="SUPFAM" id="SSF54001">
    <property type="entry name" value="Cysteine proteinases"/>
    <property type="match status" value="1"/>
</dbReference>
<keyword evidence="3" id="KW-1185">Reference proteome</keyword>
<proteinExistence type="predicted"/>
<dbReference type="Gene3D" id="3.10.620.30">
    <property type="match status" value="1"/>
</dbReference>
<feature type="domain" description="DUF3857" evidence="1">
    <location>
        <begin position="57"/>
        <end position="213"/>
    </location>
</feature>
<evidence type="ECO:0000313" key="2">
    <source>
        <dbReference type="EMBL" id="WYW54361.1"/>
    </source>
</evidence>
<protein>
    <submittedName>
        <fullName evidence="2">DUF3857 domain-containing protein</fullName>
    </submittedName>
</protein>
<evidence type="ECO:0000313" key="3">
    <source>
        <dbReference type="Proteomes" id="UP001491088"/>
    </source>
</evidence>
<dbReference type="InterPro" id="IPR024618">
    <property type="entry name" value="DUF3857"/>
</dbReference>
<dbReference type="EMBL" id="CP150496">
    <property type="protein sequence ID" value="WYW54361.1"/>
    <property type="molecule type" value="Genomic_DNA"/>
</dbReference>
<dbReference type="Pfam" id="PF12969">
    <property type="entry name" value="DUF3857"/>
    <property type="match status" value="1"/>
</dbReference>
<accession>A0ABZ2TMS2</accession>
<dbReference type="Gene3D" id="2.60.40.3140">
    <property type="match status" value="1"/>
</dbReference>
<dbReference type="RefSeq" id="WP_340931361.1">
    <property type="nucleotide sequence ID" value="NZ_CP150496.1"/>
</dbReference>
<evidence type="ECO:0000259" key="1">
    <source>
        <dbReference type="Pfam" id="PF12969"/>
    </source>
</evidence>